<organism evidence="1">
    <name type="scientific">marine sediment metagenome</name>
    <dbReference type="NCBI Taxonomy" id="412755"/>
    <lineage>
        <taxon>unclassified sequences</taxon>
        <taxon>metagenomes</taxon>
        <taxon>ecological metagenomes</taxon>
    </lineage>
</organism>
<sequence length="31" mass="3104">MKNLKKIALSVGTTVSSFALAATPALAQLGT</sequence>
<reference evidence="1" key="1">
    <citation type="journal article" date="2014" name="Front. Microbiol.">
        <title>High frequency of phylogenetically diverse reductive dehalogenase-homologous genes in deep subseafloor sedimentary metagenomes.</title>
        <authorList>
            <person name="Kawai M."/>
            <person name="Futagami T."/>
            <person name="Toyoda A."/>
            <person name="Takaki Y."/>
            <person name="Nishi S."/>
            <person name="Hori S."/>
            <person name="Arai W."/>
            <person name="Tsubouchi T."/>
            <person name="Morono Y."/>
            <person name="Uchiyama I."/>
            <person name="Ito T."/>
            <person name="Fujiyama A."/>
            <person name="Inagaki F."/>
            <person name="Takami H."/>
        </authorList>
    </citation>
    <scope>NUCLEOTIDE SEQUENCE</scope>
    <source>
        <strain evidence="1">Expedition CK06-06</strain>
    </source>
</reference>
<protein>
    <submittedName>
        <fullName evidence="1">Uncharacterized protein</fullName>
    </submittedName>
</protein>
<evidence type="ECO:0000313" key="1">
    <source>
        <dbReference type="EMBL" id="GAG00419.1"/>
    </source>
</evidence>
<accession>X0U3R5</accession>
<gene>
    <name evidence="1" type="ORF">S01H1_43466</name>
</gene>
<proteinExistence type="predicted"/>
<feature type="non-terminal residue" evidence="1">
    <location>
        <position position="31"/>
    </location>
</feature>
<dbReference type="AlphaFoldDB" id="X0U3R5"/>
<name>X0U3R5_9ZZZZ</name>
<dbReference type="EMBL" id="BARS01027695">
    <property type="protein sequence ID" value="GAG00419.1"/>
    <property type="molecule type" value="Genomic_DNA"/>
</dbReference>
<comment type="caution">
    <text evidence="1">The sequence shown here is derived from an EMBL/GenBank/DDBJ whole genome shotgun (WGS) entry which is preliminary data.</text>
</comment>